<feature type="region of interest" description="Disordered" evidence="2">
    <location>
        <begin position="179"/>
        <end position="306"/>
    </location>
</feature>
<gene>
    <name evidence="3" type="ORF">AB1Y20_008910</name>
</gene>
<evidence type="ECO:0000313" key="3">
    <source>
        <dbReference type="EMBL" id="KAL1527520.1"/>
    </source>
</evidence>
<feature type="compositionally biased region" description="Basic and acidic residues" evidence="2">
    <location>
        <begin position="179"/>
        <end position="202"/>
    </location>
</feature>
<evidence type="ECO:0008006" key="5">
    <source>
        <dbReference type="Google" id="ProtNLM"/>
    </source>
</evidence>
<keyword evidence="4" id="KW-1185">Reference proteome</keyword>
<dbReference type="AlphaFoldDB" id="A0AB34K030"/>
<feature type="coiled-coil region" evidence="1">
    <location>
        <begin position="16"/>
        <end position="68"/>
    </location>
</feature>
<dbReference type="Proteomes" id="UP001515480">
    <property type="component" value="Unassembled WGS sequence"/>
</dbReference>
<evidence type="ECO:0000256" key="1">
    <source>
        <dbReference type="SAM" id="Coils"/>
    </source>
</evidence>
<organism evidence="3 4">
    <name type="scientific">Prymnesium parvum</name>
    <name type="common">Toxic golden alga</name>
    <dbReference type="NCBI Taxonomy" id="97485"/>
    <lineage>
        <taxon>Eukaryota</taxon>
        <taxon>Haptista</taxon>
        <taxon>Haptophyta</taxon>
        <taxon>Prymnesiophyceae</taxon>
        <taxon>Prymnesiales</taxon>
        <taxon>Prymnesiaceae</taxon>
        <taxon>Prymnesium</taxon>
    </lineage>
</organism>
<evidence type="ECO:0000313" key="4">
    <source>
        <dbReference type="Proteomes" id="UP001515480"/>
    </source>
</evidence>
<protein>
    <recommendedName>
        <fullName evidence="5">Cilia- and flagella-associated protein 157</fullName>
    </recommendedName>
</protein>
<feature type="compositionally biased region" description="Basic and acidic residues" evidence="2">
    <location>
        <begin position="117"/>
        <end position="143"/>
    </location>
</feature>
<accession>A0AB34K030</accession>
<comment type="caution">
    <text evidence="3">The sequence shown here is derived from an EMBL/GenBank/DDBJ whole genome shotgun (WGS) entry which is preliminary data.</text>
</comment>
<reference evidence="3 4" key="1">
    <citation type="journal article" date="2024" name="Science">
        <title>Giant polyketide synthase enzymes in the biosynthesis of giant marine polyether toxins.</title>
        <authorList>
            <person name="Fallon T.R."/>
            <person name="Shende V.V."/>
            <person name="Wierzbicki I.H."/>
            <person name="Pendleton A.L."/>
            <person name="Watervoot N.F."/>
            <person name="Auber R.P."/>
            <person name="Gonzalez D.J."/>
            <person name="Wisecaver J.H."/>
            <person name="Moore B.S."/>
        </authorList>
    </citation>
    <scope>NUCLEOTIDE SEQUENCE [LARGE SCALE GENOMIC DNA]</scope>
    <source>
        <strain evidence="3 4">12B1</strain>
    </source>
</reference>
<feature type="region of interest" description="Disordered" evidence="2">
    <location>
        <begin position="103"/>
        <end position="143"/>
    </location>
</feature>
<feature type="compositionally biased region" description="Basic and acidic residues" evidence="2">
    <location>
        <begin position="238"/>
        <end position="269"/>
    </location>
</feature>
<keyword evidence="1" id="KW-0175">Coiled coil</keyword>
<proteinExistence type="predicted"/>
<sequence>MAPTDIELSRSFLAMLHTKEEKIRKLSERLAAQQQKLSQAEANAQHEMRDLLSTNRKLYLRMEEMRKEYHRVAADNVELRLALSRRDEVLTESRALMNDLQTRLKERGGHGAASESPAKRMEEKAAAKREAGAVHGTSHGERGVFNELTRPARVFGRKADRAAEARSALRELYVKRGEARDTEGGGENQRREVGEVGRKQAWVEEGVGDWQSDVEEMVGGRQEEEEDGVGGSQLLEEGGGRDSQPEETATVKEKRVTDASKADRRRERINVCAPSEKVPLSQTRPKRHAAPLSMVEPQLGTKLRQG</sequence>
<evidence type="ECO:0000256" key="2">
    <source>
        <dbReference type="SAM" id="MobiDB-lite"/>
    </source>
</evidence>
<dbReference type="EMBL" id="JBGBPQ010000002">
    <property type="protein sequence ID" value="KAL1527520.1"/>
    <property type="molecule type" value="Genomic_DNA"/>
</dbReference>
<name>A0AB34K030_PRYPA</name>